<feature type="compositionally biased region" description="Polar residues" evidence="2">
    <location>
        <begin position="193"/>
        <end position="206"/>
    </location>
</feature>
<feature type="compositionally biased region" description="Polar residues" evidence="2">
    <location>
        <begin position="160"/>
        <end position="183"/>
    </location>
</feature>
<feature type="compositionally biased region" description="Low complexity" evidence="2">
    <location>
        <begin position="1087"/>
        <end position="1114"/>
    </location>
</feature>
<sequence length="2381" mass="240685">MAEEQPEFVDTIQVGKRRSSLGALSKAKAVTKLKGMFESKGTAAPKQKDIGLLGKLGKPVSASHDLSSFTAASDTSMGTGAYHTISIPAPSDQHPATPTQPLFAVLHPQDASQPRSASPLHRNDSLADGTEMDTLPPKSPGSGNIFKRMGSGLKKALTMTPKSSSGKQKRSSFAGSDNDQLSPHPSGPLAFGHSNQPSSTDLNFRSDQLPPRSPAASMTHDCQTAQEEQDWEHSHDRSREGSVEVTPAIKAQRLPTTSHARPPLSPRVSPTPSASILEGVAARLSSQSPHVVASPRRAVDTSPDQTPRGAKPAAADQACDVSVRDGMPLGAEACAMDAEEGFAASLTASPNGDAATDSHHSGSPPMREVNFGEAAGCSEGGASAASQAAEDYAPTELVFPSLTVSQAEEPAGSPARLAPATEQQAELAAAGSPVAAVASPAAAAPSPLAAAQPLPEADVEMEVEAPAAEMPEPASAPAVEAALELPSELAAAVVQPLAEPEAAVEAPAAEAAAVDMDVGMEDAPAVALSSEEQPAELQPVAEALVPAALTITPAVLDVPAGPLSPAAAAAEVVTPVDTCPIAAPDASIIGLTPVQPEEPADAAASSTAALASAEEPVAAGPPEAEPEAAMPSELQAEAASVAAAAEPEGMEVDMANVTAVEPVAPEPLPAAGTASELPEPAAEPAVAEQLEPLASVGSAPASPTGAAAPDAAEVEAEPLCAAGSAAVEAEPVEADEMELDEPAGFRPAELETAATAEQAAEPAAESEATPLAEAAAEPVVERAESAAELQPAAAEPEATVVELSAEPAAEPATEAAAELAGMPTAVPQALSEPEPEPAVEPAAEAAVEPAAEQAVEPEAPAAAAVEPCAVAEEPPAPAAEEAAPAVPEPEAAVEEPVAAAAEEEPAAAASAEVPAEAEAEAGMDVDMADVEAFEFESLEESGSEAAASPQRPVAAPEAELQVSQPSASACEGVPSAEQPAEAPAAEPVEALTADVEVAAVTADIEVAAVTADMEVAAVTADIEVAAVTADAEVAAAEEPAALAEPALEAEVPAAEPVAPVGEPATAVMPAEQPAAEAVAELEPAWYEATESASSELPPPAAETELAEVAAAQPQAEEEPQLEVAADSAASAPVSASEDEDMMDVEAAPVAASPVQEPASSSSSAALPEPVAEAQASVEAVPCEPELPAPVSAEVEQAQQPEEAAAPSEAAAEVQPEVAEAQAAVEPEAALADSEPEAPAAEAPQTEALPSEAAAVESSEEPAAAEVEAEAEAEAPAELTSDLAALNQASEPLPEAAEAPAPEATLECPVATAASELEPITAPEAPAAETAEPQVEAQPEPVAEVEVEPPVATEAVLSAEAASEPQTEAAPEAQSEPTAAVPEPKPEAEPLQEEEAVAVLEEPSITFAAPVEDAMAISPMPARLSLRPPAVAEAVPAPSQEPAFGLSSSPAAVVSASASPAPVASASRGLGSPVLEGSPAPISPETAHVGVRAFQLDLDEVDEQDPHPLAELAAEDEQGPEQPAAEPQAEHALVSQPQQHEQEQFQVEEEAQQVLAEPIAQPAVDQDQTMEVDMVDLPAVEPEPQPEPQRQPAPEASVSSPVQLAASMSAWPAGLSVAVGSPASVAAPAAAAASAMDTDTPMDDSLEAMEATLGGGFGDLLNGDDDLLPELMPQAASSPVSASKPSAVLGSARKIAPDVTIQVQRESLDLFSLRQSCTNRVSDSLMAESLDSFESSGLAAKKSMCMKSGLLSAFVPMAPVTEAAEDDTNSQGGASSMATPAASRRELEDTAGSSSPGLSFAPLPSTGSPQGFPTPGLTPAHGTPTATAPAATPATRVPSRTGAHGHASGLKPGSGSKGPAATPSGGRPQTTPTALKAMAAANGGAAPKTGLGTARRPSPSPLSATGAKPTATAAVTPTGAGRGPSHGGGLSTPAASTSLKAAAAAQVTAAKGGLALSPLVGNTPPAMGVRTGYATRGAAAMTPVGSGIAVTPPAWPGAMPATLFDTPQVLKAAGLPLGGDTPFGDGDLDTMELPPDAIAEAIAMLGGPRGTPGVPAALRGTPGVAASRPVPQTAPFAGTPTQSVMEAHVNLLTSKLAEAEATINSLQESNTMLRDALSTLEFEKSMTNDLDMEREARQFLEQESASLKRDKTSLEAQLKAAQEELKRHEQAHAAATAALEAKEAAAARRDAELEVRSQQMKAEMDAARDQMAQADARVARAQAEAEALVAQFRQQAEAATAKCEEEVARRKELQGTLGLQAHQMMQMQAKKDEAEAKFNKAMEQLINAQTTHKKQLTEYEQKLQTASAQMAQFNDAKERYRQLKQAYTDSQAVAQKFEAHAQKLEVKVQESAHALSMAQTEKGELMRMCNELLTQLEAFKKR</sequence>
<gene>
    <name evidence="3" type="ORF">HYH03_011446</name>
</gene>
<evidence type="ECO:0000256" key="1">
    <source>
        <dbReference type="SAM" id="Coils"/>
    </source>
</evidence>
<feature type="compositionally biased region" description="Low complexity" evidence="2">
    <location>
        <begin position="601"/>
        <end position="645"/>
    </location>
</feature>
<dbReference type="OrthoDB" id="541033at2759"/>
<evidence type="ECO:0000313" key="4">
    <source>
        <dbReference type="Proteomes" id="UP000612055"/>
    </source>
</evidence>
<name>A0A835XS17_9CHLO</name>
<feature type="region of interest" description="Disordered" evidence="2">
    <location>
        <begin position="1492"/>
        <end position="1567"/>
    </location>
</feature>
<feature type="compositionally biased region" description="Low complexity" evidence="2">
    <location>
        <begin position="1812"/>
        <end position="1834"/>
    </location>
</feature>
<feature type="compositionally biased region" description="Low complexity" evidence="2">
    <location>
        <begin position="839"/>
        <end position="914"/>
    </location>
</feature>
<feature type="coiled-coil region" evidence="1">
    <location>
        <begin position="2088"/>
        <end position="2325"/>
    </location>
</feature>
<evidence type="ECO:0000256" key="2">
    <source>
        <dbReference type="SAM" id="MobiDB-lite"/>
    </source>
</evidence>
<feature type="region of interest" description="Disordered" evidence="2">
    <location>
        <begin position="694"/>
        <end position="713"/>
    </location>
</feature>
<feature type="region of interest" description="Disordered" evidence="2">
    <location>
        <begin position="345"/>
        <end position="389"/>
    </location>
</feature>
<keyword evidence="1" id="KW-0175">Coiled coil</keyword>
<keyword evidence="4" id="KW-1185">Reference proteome</keyword>
<dbReference type="Proteomes" id="UP000612055">
    <property type="component" value="Unassembled WGS sequence"/>
</dbReference>
<feature type="region of interest" description="Disordered" evidence="2">
    <location>
        <begin position="597"/>
        <end position="645"/>
    </location>
</feature>
<feature type="compositionally biased region" description="Low complexity" evidence="2">
    <location>
        <begin position="1290"/>
        <end position="1308"/>
    </location>
</feature>
<feature type="region of interest" description="Disordered" evidence="2">
    <location>
        <begin position="754"/>
        <end position="917"/>
    </location>
</feature>
<evidence type="ECO:0000313" key="3">
    <source>
        <dbReference type="EMBL" id="KAG2490142.1"/>
    </source>
</evidence>
<feature type="compositionally biased region" description="Low complexity" evidence="2">
    <location>
        <begin position="1190"/>
        <end position="1265"/>
    </location>
</feature>
<feature type="compositionally biased region" description="Low complexity" evidence="2">
    <location>
        <begin position="372"/>
        <end position="389"/>
    </location>
</feature>
<feature type="region of interest" description="Disordered" evidence="2">
    <location>
        <begin position="1882"/>
        <end position="1933"/>
    </location>
</feature>
<feature type="compositionally biased region" description="Polar residues" evidence="2">
    <location>
        <begin position="1768"/>
        <end position="1777"/>
    </location>
</feature>
<feature type="region of interest" description="Disordered" evidence="2">
    <location>
        <begin position="1762"/>
        <end position="1870"/>
    </location>
</feature>
<organism evidence="3 4">
    <name type="scientific">Edaphochlamys debaryana</name>
    <dbReference type="NCBI Taxonomy" id="47281"/>
    <lineage>
        <taxon>Eukaryota</taxon>
        <taxon>Viridiplantae</taxon>
        <taxon>Chlorophyta</taxon>
        <taxon>core chlorophytes</taxon>
        <taxon>Chlorophyceae</taxon>
        <taxon>CS clade</taxon>
        <taxon>Chlamydomonadales</taxon>
        <taxon>Chlamydomonadales incertae sedis</taxon>
        <taxon>Edaphochlamys</taxon>
    </lineage>
</organism>
<feature type="region of interest" description="Disordered" evidence="2">
    <location>
        <begin position="1579"/>
        <end position="1600"/>
    </location>
</feature>
<feature type="region of interest" description="Disordered" evidence="2">
    <location>
        <begin position="665"/>
        <end position="686"/>
    </location>
</feature>
<comment type="caution">
    <text evidence="3">The sequence shown here is derived from an EMBL/GenBank/DDBJ whole genome shotgun (WGS) entry which is preliminary data.</text>
</comment>
<feature type="compositionally biased region" description="Low complexity" evidence="2">
    <location>
        <begin position="1847"/>
        <end position="1858"/>
    </location>
</feature>
<feature type="compositionally biased region" description="Low complexity" evidence="2">
    <location>
        <begin position="676"/>
        <end position="686"/>
    </location>
</feature>
<protein>
    <submittedName>
        <fullName evidence="3">Uncharacterized protein</fullName>
    </submittedName>
</protein>
<feature type="compositionally biased region" description="Low complexity" evidence="2">
    <location>
        <begin position="1121"/>
        <end position="1135"/>
    </location>
</feature>
<feature type="compositionally biased region" description="Basic and acidic residues" evidence="2">
    <location>
        <begin position="231"/>
        <end position="242"/>
    </location>
</feature>
<feature type="compositionally biased region" description="Low complexity" evidence="2">
    <location>
        <begin position="1903"/>
        <end position="1918"/>
    </location>
</feature>
<feature type="region of interest" description="Disordered" evidence="2">
    <location>
        <begin position="1087"/>
        <end position="1394"/>
    </location>
</feature>
<proteinExistence type="predicted"/>
<feature type="region of interest" description="Disordered" evidence="2">
    <location>
        <begin position="936"/>
        <end position="982"/>
    </location>
</feature>
<feature type="region of interest" description="Disordered" evidence="2">
    <location>
        <begin position="83"/>
        <end position="319"/>
    </location>
</feature>
<reference evidence="3" key="1">
    <citation type="journal article" date="2020" name="bioRxiv">
        <title>Comparative genomics of Chlamydomonas.</title>
        <authorList>
            <person name="Craig R.J."/>
            <person name="Hasan A.R."/>
            <person name="Ness R.W."/>
            <person name="Keightley P.D."/>
        </authorList>
    </citation>
    <scope>NUCLEOTIDE SEQUENCE</scope>
    <source>
        <strain evidence="3">CCAP 11/70</strain>
    </source>
</reference>
<feature type="compositionally biased region" description="Gly residues" evidence="2">
    <location>
        <begin position="1919"/>
        <end position="1929"/>
    </location>
</feature>
<dbReference type="EMBL" id="JAEHOE010000065">
    <property type="protein sequence ID" value="KAG2490142.1"/>
    <property type="molecule type" value="Genomic_DNA"/>
</dbReference>
<feature type="compositionally biased region" description="Low complexity" evidence="2">
    <location>
        <begin position="1144"/>
        <end position="1173"/>
    </location>
</feature>
<feature type="compositionally biased region" description="Low complexity" evidence="2">
    <location>
        <begin position="786"/>
        <end position="820"/>
    </location>
</feature>
<feature type="compositionally biased region" description="Low complexity" evidence="2">
    <location>
        <begin position="1321"/>
        <end position="1355"/>
    </location>
</feature>
<feature type="compositionally biased region" description="Low complexity" evidence="2">
    <location>
        <begin position="754"/>
        <end position="778"/>
    </location>
</feature>
<accession>A0A835XS17</accession>
<feature type="compositionally biased region" description="Pro residues" evidence="2">
    <location>
        <begin position="1580"/>
        <end position="1590"/>
    </location>
</feature>